<organism evidence="1">
    <name type="scientific">marine sediment metagenome</name>
    <dbReference type="NCBI Taxonomy" id="412755"/>
    <lineage>
        <taxon>unclassified sequences</taxon>
        <taxon>metagenomes</taxon>
        <taxon>ecological metagenomes</taxon>
    </lineage>
</organism>
<accession>A0A0F9P1G8</accession>
<dbReference type="EMBL" id="LAZR01002932">
    <property type="protein sequence ID" value="KKN23859.1"/>
    <property type="molecule type" value="Genomic_DNA"/>
</dbReference>
<reference evidence="1" key="1">
    <citation type="journal article" date="2015" name="Nature">
        <title>Complex archaea that bridge the gap between prokaryotes and eukaryotes.</title>
        <authorList>
            <person name="Spang A."/>
            <person name="Saw J.H."/>
            <person name="Jorgensen S.L."/>
            <person name="Zaremba-Niedzwiedzka K."/>
            <person name="Martijn J."/>
            <person name="Lind A.E."/>
            <person name="van Eijk R."/>
            <person name="Schleper C."/>
            <person name="Guy L."/>
            <person name="Ettema T.J."/>
        </authorList>
    </citation>
    <scope>NUCLEOTIDE SEQUENCE</scope>
</reference>
<dbReference type="AlphaFoldDB" id="A0A0F9P1G8"/>
<comment type="caution">
    <text evidence="1">The sequence shown here is derived from an EMBL/GenBank/DDBJ whole genome shotgun (WGS) entry which is preliminary data.</text>
</comment>
<evidence type="ECO:0000313" key="1">
    <source>
        <dbReference type="EMBL" id="KKN23859.1"/>
    </source>
</evidence>
<name>A0A0F9P1G8_9ZZZZ</name>
<sequence>MEQLLFQVLDLNMVKFYQMGYLYQNVFGLPIHEGEFNDLGDISQLSFLYMHKEYIEPLHPDYKNPFDYSPVKEKYITKKHEMNPFRAHLNGSEAHILTFLNNSHPIKLLSDSYSFNDSLNYEIIKDRIFSFELNSKSNIYTCDKRQVIIKNQDTTGISSLFLGMFNLSKVRHSAHLIIAPFKINPPYISFKFN</sequence>
<gene>
    <name evidence="1" type="ORF">LCGC14_0900640</name>
</gene>
<proteinExistence type="predicted"/>
<protein>
    <submittedName>
        <fullName evidence="1">Uncharacterized protein</fullName>
    </submittedName>
</protein>